<dbReference type="RefSeq" id="WP_045312426.1">
    <property type="nucleotide sequence ID" value="NZ_JYJG01000101.1"/>
</dbReference>
<keyword evidence="3" id="KW-1185">Reference proteome</keyword>
<name>A0A0F0H4T9_LENAE</name>
<dbReference type="GO" id="GO:0004806">
    <property type="term" value="F:triacylglycerol lipase activity"/>
    <property type="evidence" value="ECO:0007669"/>
    <property type="project" value="TreeGrafter"/>
</dbReference>
<accession>A0A0F0H4T9</accession>
<dbReference type="PANTHER" id="PTHR43433:SF5">
    <property type="entry name" value="AB HYDROLASE-1 DOMAIN-CONTAINING PROTEIN"/>
    <property type="match status" value="1"/>
</dbReference>
<feature type="domain" description="AB hydrolase-1" evidence="1">
    <location>
        <begin position="23"/>
        <end position="141"/>
    </location>
</feature>
<reference evidence="2 3" key="1">
    <citation type="submission" date="2015-02" db="EMBL/GenBank/DDBJ databases">
        <authorList>
            <person name="Ju K.-S."/>
            <person name="Doroghazi J.R."/>
            <person name="Metcalf W."/>
        </authorList>
    </citation>
    <scope>NUCLEOTIDE SEQUENCE [LARGE SCALE GENOMIC DNA]</scope>
    <source>
        <strain evidence="2 3">NRRL B-16140</strain>
    </source>
</reference>
<dbReference type="OrthoDB" id="8957634at2"/>
<dbReference type="Pfam" id="PF00561">
    <property type="entry name" value="Abhydrolase_1"/>
    <property type="match status" value="1"/>
</dbReference>
<dbReference type="InterPro" id="IPR000073">
    <property type="entry name" value="AB_hydrolase_1"/>
</dbReference>
<dbReference type="PATRIC" id="fig|68170.10.peg.4203"/>
<comment type="caution">
    <text evidence="2">The sequence shown here is derived from an EMBL/GenBank/DDBJ whole genome shotgun (WGS) entry which is preliminary data.</text>
</comment>
<evidence type="ECO:0000313" key="3">
    <source>
        <dbReference type="Proteomes" id="UP000033393"/>
    </source>
</evidence>
<gene>
    <name evidence="2" type="ORF">UK23_16575</name>
</gene>
<dbReference type="Gene3D" id="3.40.50.1820">
    <property type="entry name" value="alpha/beta hydrolase"/>
    <property type="match status" value="1"/>
</dbReference>
<dbReference type="Proteomes" id="UP000033393">
    <property type="component" value="Unassembled WGS sequence"/>
</dbReference>
<protein>
    <submittedName>
        <fullName evidence="2">Hydrolase</fullName>
    </submittedName>
</protein>
<evidence type="ECO:0000313" key="2">
    <source>
        <dbReference type="EMBL" id="KJK48623.1"/>
    </source>
</evidence>
<organism evidence="2 3">
    <name type="scientific">Lentzea aerocolonigenes</name>
    <name type="common">Lechevalieria aerocolonigenes</name>
    <name type="synonym">Saccharothrix aerocolonigenes</name>
    <dbReference type="NCBI Taxonomy" id="68170"/>
    <lineage>
        <taxon>Bacteria</taxon>
        <taxon>Bacillati</taxon>
        <taxon>Actinomycetota</taxon>
        <taxon>Actinomycetes</taxon>
        <taxon>Pseudonocardiales</taxon>
        <taxon>Pseudonocardiaceae</taxon>
        <taxon>Lentzea</taxon>
    </lineage>
</organism>
<dbReference type="InterPro" id="IPR050471">
    <property type="entry name" value="AB_hydrolase"/>
</dbReference>
<sequence length="277" mass="30496">MTQITTSGGVSLDYDTFGAAGLPPLLLIQGLGAHRIGWRAELCRQLADAGFHVIRFDNRDVGLSQKFPAGGYTLAEMASDAAGLLAALEIPAAHVAGQSMGGMIAQELALEHPDRVRSLALIYTAPSVDFFAGREVVDDRMHRPRARDRDEAIALYLDNEAPCASPGYQQDVAWLRELGGQMYDRDYDPDGIERQLEAVDRSRDRTLRLHRIDVPTTIIHGDGDQLIDVVAAKVMHEQIPDSTLTIHAGMGHELPSPLWTDIVEQIRRNTVRRSART</sequence>
<evidence type="ECO:0000259" key="1">
    <source>
        <dbReference type="Pfam" id="PF00561"/>
    </source>
</evidence>
<keyword evidence="2" id="KW-0378">Hydrolase</keyword>
<dbReference type="AlphaFoldDB" id="A0A0F0H4T9"/>
<dbReference type="InterPro" id="IPR029058">
    <property type="entry name" value="AB_hydrolase_fold"/>
</dbReference>
<dbReference type="PRINTS" id="PR00111">
    <property type="entry name" value="ABHYDROLASE"/>
</dbReference>
<proteinExistence type="predicted"/>
<dbReference type="EMBL" id="JYJG01000101">
    <property type="protein sequence ID" value="KJK48623.1"/>
    <property type="molecule type" value="Genomic_DNA"/>
</dbReference>
<dbReference type="GO" id="GO:0046503">
    <property type="term" value="P:glycerolipid catabolic process"/>
    <property type="evidence" value="ECO:0007669"/>
    <property type="project" value="TreeGrafter"/>
</dbReference>
<dbReference type="PANTHER" id="PTHR43433">
    <property type="entry name" value="HYDROLASE, ALPHA/BETA FOLD FAMILY PROTEIN"/>
    <property type="match status" value="1"/>
</dbReference>
<dbReference type="SUPFAM" id="SSF53474">
    <property type="entry name" value="alpha/beta-Hydrolases"/>
    <property type="match status" value="1"/>
</dbReference>